<dbReference type="Gene3D" id="1.20.1250.20">
    <property type="entry name" value="MFS general substrate transporter like domains"/>
    <property type="match status" value="1"/>
</dbReference>
<organism evidence="9 10">
    <name type="scientific">Legionella lansingensis</name>
    <dbReference type="NCBI Taxonomy" id="45067"/>
    <lineage>
        <taxon>Bacteria</taxon>
        <taxon>Pseudomonadati</taxon>
        <taxon>Pseudomonadota</taxon>
        <taxon>Gammaproteobacteria</taxon>
        <taxon>Legionellales</taxon>
        <taxon>Legionellaceae</taxon>
        <taxon>Legionella</taxon>
    </lineage>
</organism>
<evidence type="ECO:0000313" key="9">
    <source>
        <dbReference type="EMBL" id="KTD23533.1"/>
    </source>
</evidence>
<dbReference type="InterPro" id="IPR011701">
    <property type="entry name" value="MFS"/>
</dbReference>
<name>A0A0W0VUA2_9GAMM</name>
<dbReference type="RefSeq" id="WP_081778112.1">
    <property type="nucleotide sequence ID" value="NZ_CAAAJD010000036.1"/>
</dbReference>
<evidence type="ECO:0000313" key="10">
    <source>
        <dbReference type="Proteomes" id="UP000054869"/>
    </source>
</evidence>
<dbReference type="PATRIC" id="fig|45067.4.peg.821"/>
<feature type="transmembrane region" description="Helical" evidence="7">
    <location>
        <begin position="106"/>
        <end position="125"/>
    </location>
</feature>
<dbReference type="STRING" id="45067.Llan_0791"/>
<proteinExistence type="inferred from homology"/>
<evidence type="ECO:0000256" key="2">
    <source>
        <dbReference type="ARBA" id="ARBA00010992"/>
    </source>
</evidence>
<feature type="transmembrane region" description="Helical" evidence="7">
    <location>
        <begin position="12"/>
        <end position="34"/>
    </location>
</feature>
<dbReference type="OrthoDB" id="5368493at2"/>
<comment type="subcellular location">
    <subcellularLocation>
        <location evidence="1">Membrane</location>
        <topology evidence="1">Multi-pass membrane protein</topology>
    </subcellularLocation>
</comment>
<reference evidence="9 10" key="1">
    <citation type="submission" date="2015-11" db="EMBL/GenBank/DDBJ databases">
        <title>Genomic analysis of 38 Legionella species identifies large and diverse effector repertoires.</title>
        <authorList>
            <person name="Burstein D."/>
            <person name="Amaro F."/>
            <person name="Zusman T."/>
            <person name="Lifshitz Z."/>
            <person name="Cohen O."/>
            <person name="Gilbert J.A."/>
            <person name="Pupko T."/>
            <person name="Shuman H.A."/>
            <person name="Segal G."/>
        </authorList>
    </citation>
    <scope>NUCLEOTIDE SEQUENCE [LARGE SCALE GENOMIC DNA]</scope>
    <source>
        <strain evidence="9 10">ATCC 49751</strain>
    </source>
</reference>
<evidence type="ECO:0000256" key="6">
    <source>
        <dbReference type="ARBA" id="ARBA00023136"/>
    </source>
</evidence>
<dbReference type="SUPFAM" id="SSF103473">
    <property type="entry name" value="MFS general substrate transporter"/>
    <property type="match status" value="1"/>
</dbReference>
<dbReference type="GO" id="GO:0022857">
    <property type="term" value="F:transmembrane transporter activity"/>
    <property type="evidence" value="ECO:0007669"/>
    <property type="project" value="InterPro"/>
</dbReference>
<evidence type="ECO:0000256" key="5">
    <source>
        <dbReference type="ARBA" id="ARBA00022989"/>
    </source>
</evidence>
<dbReference type="InterPro" id="IPR036259">
    <property type="entry name" value="MFS_trans_sf"/>
</dbReference>
<feature type="transmembrane region" description="Helical" evidence="7">
    <location>
        <begin position="326"/>
        <end position="349"/>
    </location>
</feature>
<dbReference type="PANTHER" id="PTHR23511">
    <property type="entry name" value="SYNAPTIC VESICLE GLYCOPROTEIN 2"/>
    <property type="match status" value="1"/>
</dbReference>
<dbReference type="GO" id="GO:0016020">
    <property type="term" value="C:membrane"/>
    <property type="evidence" value="ECO:0007669"/>
    <property type="project" value="UniProtKB-SubCell"/>
</dbReference>
<accession>A0A0W0VUA2</accession>
<dbReference type="PROSITE" id="PS50850">
    <property type="entry name" value="MFS"/>
    <property type="match status" value="1"/>
</dbReference>
<feature type="transmembrane region" description="Helical" evidence="7">
    <location>
        <begin position="137"/>
        <end position="162"/>
    </location>
</feature>
<feature type="transmembrane region" description="Helical" evidence="7">
    <location>
        <begin position="390"/>
        <end position="408"/>
    </location>
</feature>
<protein>
    <submittedName>
        <fullName evidence="9">D-xylose proton symporter</fullName>
    </submittedName>
</protein>
<comment type="caution">
    <text evidence="9">The sequence shown here is derived from an EMBL/GenBank/DDBJ whole genome shotgun (WGS) entry which is preliminary data.</text>
</comment>
<sequence>MDERYDKQLSIHVWIVCALGLFIDGYDLYITSVAEPFINALYHPSSLMIGLTQAAAPLGAVFGAIIVGRLADMMGRKSMLMLNLVFFVFIALFSACAWNITSLCVLRFLLGFGVGADYPICAAYLAEMIPKQKNSQFIATAMFINCLASPIGVMVAWLLFKIHPHMDIWRWIFASGAIPAIIGLLFRAKLPESFLWKAHQHLKPDADKTTIFNNYRHIFSPKMMKITLGLCFCWFLLDISYYGIGLFTPYVLQAFNLSSQANFMTAQTEVLKSTLVVNIFVSLGAFAVIFFVNTIPLLRLQKIGFLFSFLGLSILSVSYLSSSMTLIFLGFILFNFFINFGPGITTYLLPAQLYDPEFKATGHGLAAGAGKFGAFIGTVFLPIFQAKLGIYLTVAILASTLLLGWLLTKRLEKASVIQSEVKDLLGLEEIPRHQLPRMTDNLDIAIAKKHL</sequence>
<gene>
    <name evidence="9" type="primary">ywtG_1</name>
    <name evidence="9" type="ORF">Llan_0791</name>
</gene>
<feature type="transmembrane region" description="Helical" evidence="7">
    <location>
        <begin position="80"/>
        <end position="100"/>
    </location>
</feature>
<feature type="transmembrane region" description="Helical" evidence="7">
    <location>
        <begin position="46"/>
        <end position="68"/>
    </location>
</feature>
<feature type="transmembrane region" description="Helical" evidence="7">
    <location>
        <begin position="270"/>
        <end position="291"/>
    </location>
</feature>
<keyword evidence="5 7" id="KW-1133">Transmembrane helix</keyword>
<dbReference type="EMBL" id="LNYI01000013">
    <property type="protein sequence ID" value="KTD23533.1"/>
    <property type="molecule type" value="Genomic_DNA"/>
</dbReference>
<keyword evidence="4 7" id="KW-0812">Transmembrane</keyword>
<dbReference type="PANTHER" id="PTHR23511:SF34">
    <property type="entry name" value="SYNAPTIC VESICLE GLYCOPROTEIN 2"/>
    <property type="match status" value="1"/>
</dbReference>
<keyword evidence="3" id="KW-0813">Transport</keyword>
<feature type="transmembrane region" description="Helical" evidence="7">
    <location>
        <begin position="303"/>
        <end position="320"/>
    </location>
</feature>
<evidence type="ECO:0000256" key="7">
    <source>
        <dbReference type="SAM" id="Phobius"/>
    </source>
</evidence>
<comment type="similarity">
    <text evidence="2">Belongs to the major facilitator superfamily. Sugar transporter (TC 2.A.1.1) family.</text>
</comment>
<evidence type="ECO:0000256" key="1">
    <source>
        <dbReference type="ARBA" id="ARBA00004141"/>
    </source>
</evidence>
<dbReference type="AlphaFoldDB" id="A0A0W0VUA2"/>
<feature type="transmembrane region" description="Helical" evidence="7">
    <location>
        <begin position="168"/>
        <end position="186"/>
    </location>
</feature>
<evidence type="ECO:0000259" key="8">
    <source>
        <dbReference type="PROSITE" id="PS50850"/>
    </source>
</evidence>
<feature type="transmembrane region" description="Helical" evidence="7">
    <location>
        <begin position="361"/>
        <end position="384"/>
    </location>
</feature>
<feature type="transmembrane region" description="Helical" evidence="7">
    <location>
        <begin position="226"/>
        <end position="250"/>
    </location>
</feature>
<keyword evidence="10" id="KW-1185">Reference proteome</keyword>
<feature type="domain" description="Major facilitator superfamily (MFS) profile" evidence="8">
    <location>
        <begin position="13"/>
        <end position="416"/>
    </location>
</feature>
<dbReference type="InterPro" id="IPR020846">
    <property type="entry name" value="MFS_dom"/>
</dbReference>
<dbReference type="eggNOG" id="COG0477">
    <property type="taxonomic scope" value="Bacteria"/>
</dbReference>
<dbReference type="Pfam" id="PF07690">
    <property type="entry name" value="MFS_1"/>
    <property type="match status" value="1"/>
</dbReference>
<evidence type="ECO:0000256" key="3">
    <source>
        <dbReference type="ARBA" id="ARBA00022448"/>
    </source>
</evidence>
<keyword evidence="6 7" id="KW-0472">Membrane</keyword>
<evidence type="ECO:0000256" key="4">
    <source>
        <dbReference type="ARBA" id="ARBA00022692"/>
    </source>
</evidence>
<dbReference type="Proteomes" id="UP000054869">
    <property type="component" value="Unassembled WGS sequence"/>
</dbReference>